<evidence type="ECO:0000313" key="1">
    <source>
        <dbReference type="EMBL" id="HJF75029.1"/>
    </source>
</evidence>
<sequence length="180" mass="21166">MFSIIGFHTCEDRGETDEEIRTKVPIKSKPHNQWFGEGYYFWTDSDRFAKSWGSYEKRFISKFQIGFANQNDVFDLVGNASHQEEFNEMLKLITEKNQNADKMDISSVFYFLREHNILSQYKAIKGCGNCYSVKGCFINGKKEQLMFVNRIQLCLFDKNVALTLENVIRHKEDSYEYVQS</sequence>
<protein>
    <submittedName>
        <fullName evidence="1">Uncharacterized protein</fullName>
    </submittedName>
</protein>
<gene>
    <name evidence="1" type="ORF">K8W15_12775</name>
</gene>
<dbReference type="Proteomes" id="UP000749334">
    <property type="component" value="Unassembled WGS sequence"/>
</dbReference>
<comment type="caution">
    <text evidence="1">The sequence shown here is derived from an EMBL/GenBank/DDBJ whole genome shotgun (WGS) entry which is preliminary data.</text>
</comment>
<evidence type="ECO:0000313" key="2">
    <source>
        <dbReference type="Proteomes" id="UP000749334"/>
    </source>
</evidence>
<accession>A0A921HBZ8</accession>
<name>A0A921HBZ8_9PAST</name>
<organism evidence="1 2">
    <name type="scientific">Gallibacterium anatis</name>
    <dbReference type="NCBI Taxonomy" id="750"/>
    <lineage>
        <taxon>Bacteria</taxon>
        <taxon>Pseudomonadati</taxon>
        <taxon>Pseudomonadota</taxon>
        <taxon>Gammaproteobacteria</taxon>
        <taxon>Pasteurellales</taxon>
        <taxon>Pasteurellaceae</taxon>
        <taxon>Gallibacterium</taxon>
    </lineage>
</organism>
<reference evidence="1" key="2">
    <citation type="submission" date="2021-09" db="EMBL/GenBank/DDBJ databases">
        <authorList>
            <person name="Gilroy R."/>
        </authorList>
    </citation>
    <scope>NUCLEOTIDE SEQUENCE</scope>
    <source>
        <strain evidence="1">ChiHjej11B10-15683</strain>
    </source>
</reference>
<dbReference type="AlphaFoldDB" id="A0A921HBZ8"/>
<dbReference type="EMBL" id="DYVQ01000105">
    <property type="protein sequence ID" value="HJF75029.1"/>
    <property type="molecule type" value="Genomic_DNA"/>
</dbReference>
<reference evidence="1" key="1">
    <citation type="journal article" date="2021" name="PeerJ">
        <title>Extensive microbial diversity within the chicken gut microbiome revealed by metagenomics and culture.</title>
        <authorList>
            <person name="Gilroy R."/>
            <person name="Ravi A."/>
            <person name="Getino M."/>
            <person name="Pursley I."/>
            <person name="Horton D.L."/>
            <person name="Alikhan N.F."/>
            <person name="Baker D."/>
            <person name="Gharbi K."/>
            <person name="Hall N."/>
            <person name="Watson M."/>
            <person name="Adriaenssens E.M."/>
            <person name="Foster-Nyarko E."/>
            <person name="Jarju S."/>
            <person name="Secka A."/>
            <person name="Antonio M."/>
            <person name="Oren A."/>
            <person name="Chaudhuri R.R."/>
            <person name="La Ragione R."/>
            <person name="Hildebrand F."/>
            <person name="Pallen M.J."/>
        </authorList>
    </citation>
    <scope>NUCLEOTIDE SEQUENCE</scope>
    <source>
        <strain evidence="1">ChiHjej11B10-15683</strain>
    </source>
</reference>
<proteinExistence type="predicted"/>